<dbReference type="GO" id="GO:0005856">
    <property type="term" value="C:cytoskeleton"/>
    <property type="evidence" value="ECO:0007669"/>
    <property type="project" value="UniProtKB-ARBA"/>
</dbReference>
<gene>
    <name evidence="5" type="ORF">GSLYS_00016886001</name>
</gene>
<evidence type="ECO:0000313" key="5">
    <source>
        <dbReference type="EMBL" id="CAL1543352.1"/>
    </source>
</evidence>
<comment type="caution">
    <text evidence="5">The sequence shown here is derived from an EMBL/GenBank/DDBJ whole genome shotgun (WGS) entry which is preliminary data.</text>
</comment>
<proteinExistence type="predicted"/>
<dbReference type="Proteomes" id="UP001497497">
    <property type="component" value="Unassembled WGS sequence"/>
</dbReference>
<evidence type="ECO:0000313" key="6">
    <source>
        <dbReference type="Proteomes" id="UP001497497"/>
    </source>
</evidence>
<feature type="compositionally biased region" description="Basic and acidic residues" evidence="3">
    <location>
        <begin position="561"/>
        <end position="585"/>
    </location>
</feature>
<accession>A0AAV2I962</accession>
<feature type="region of interest" description="Disordered" evidence="3">
    <location>
        <begin position="1"/>
        <end position="53"/>
    </location>
</feature>
<evidence type="ECO:0000259" key="4">
    <source>
        <dbReference type="Pfam" id="PF13863"/>
    </source>
</evidence>
<protein>
    <recommendedName>
        <fullName evidence="4">DUF4200 domain-containing protein</fullName>
    </recommendedName>
</protein>
<feature type="coiled-coil region" evidence="2">
    <location>
        <begin position="406"/>
        <end position="472"/>
    </location>
</feature>
<feature type="region of interest" description="Disordered" evidence="3">
    <location>
        <begin position="561"/>
        <end position="624"/>
    </location>
</feature>
<dbReference type="InterPro" id="IPR051147">
    <property type="entry name" value="CFAP_domain-containing"/>
</dbReference>
<dbReference type="PANTHER" id="PTHR21683">
    <property type="entry name" value="COILED-COIL DOMAIN-CONTAINING PROTEIN 42 LIKE-2-LIKE-RELATED"/>
    <property type="match status" value="1"/>
</dbReference>
<dbReference type="PANTHER" id="PTHR21683:SF3">
    <property type="entry name" value="CILIA AND FLAGELLA ASSOCIATED PROTEIN 100"/>
    <property type="match status" value="1"/>
</dbReference>
<name>A0AAV2I962_LYMST</name>
<evidence type="ECO:0000256" key="3">
    <source>
        <dbReference type="SAM" id="MobiDB-lite"/>
    </source>
</evidence>
<evidence type="ECO:0000256" key="2">
    <source>
        <dbReference type="SAM" id="Coils"/>
    </source>
</evidence>
<evidence type="ECO:0000256" key="1">
    <source>
        <dbReference type="ARBA" id="ARBA00023054"/>
    </source>
</evidence>
<feature type="compositionally biased region" description="Polar residues" evidence="3">
    <location>
        <begin position="9"/>
        <end position="27"/>
    </location>
</feature>
<keyword evidence="1 2" id="KW-0175">Coiled coil</keyword>
<dbReference type="AlphaFoldDB" id="A0AAV2I962"/>
<dbReference type="InterPro" id="IPR025252">
    <property type="entry name" value="DUF4200"/>
</dbReference>
<keyword evidence="6" id="KW-1185">Reference proteome</keyword>
<dbReference type="EMBL" id="CAXITT010000542">
    <property type="protein sequence ID" value="CAL1543352.1"/>
    <property type="molecule type" value="Genomic_DNA"/>
</dbReference>
<dbReference type="Pfam" id="PF13863">
    <property type="entry name" value="DUF4200"/>
    <property type="match status" value="1"/>
</dbReference>
<feature type="domain" description="DUF4200" evidence="4">
    <location>
        <begin position="168"/>
        <end position="285"/>
    </location>
</feature>
<feature type="compositionally biased region" description="Low complexity" evidence="3">
    <location>
        <begin position="35"/>
        <end position="47"/>
    </location>
</feature>
<sequence length="624" mass="72531">MSEIIEFQPGSTVTRPMSTDTVTGTKNLSEDVKIQQAQQSQISQSTSHITRKTGSANFGFTEKSKSGILVARVNPFKMPPDSDIFLLRDKEKQRKLQERMRQRELKVHEKTTYNSRVCFRPASMIQPPESESEEEEEGDKTVAVKDDPQFTIAITRDRHVEKESLSEYIAKKREMFLVQYSLGVKRDEMRKLEEIAQAEEKKLELAEQYLEEDAAMFDEFLKENDKNSVEAIKIAEGEAKIKMEKVNEIKRINAQMMAIKSEISKYEDTLKEYQMYKVFLESLIPSEVQEVRMKERAKRREERLKERERAVSIKWPSGQQSSNLSETSSLVAIGGRAKTSIGKAPGDKKRSIQGTKDENKEALASFVVENKKVDELDEDNLGPDIDDSDEEMDLYFTDPQQLLEIFAELEEQNLSLIQNSQETEEALEEMKHTIKETKIKMEMETKTLKEQIDKLQAQIQKEEAKAAELKMKARMFNYGEFKAEDDQEQKLGELNKKVEEVYRSCIGDNEANISTLQMLTNIENRLEELFEMIETMPQDKVEAAEKAKDKERRLKMREEKMEQLRLHQEERVRKALERAQAEPKKKTGKKLVFRSEPPMLKKKEDEGADQASREEEELQYYFAW</sequence>
<reference evidence="5 6" key="1">
    <citation type="submission" date="2024-04" db="EMBL/GenBank/DDBJ databases">
        <authorList>
            <consortium name="Genoscope - CEA"/>
            <person name="William W."/>
        </authorList>
    </citation>
    <scope>NUCLEOTIDE SEQUENCE [LARGE SCALE GENOMIC DNA]</scope>
</reference>
<organism evidence="5 6">
    <name type="scientific">Lymnaea stagnalis</name>
    <name type="common">Great pond snail</name>
    <name type="synonym">Helix stagnalis</name>
    <dbReference type="NCBI Taxonomy" id="6523"/>
    <lineage>
        <taxon>Eukaryota</taxon>
        <taxon>Metazoa</taxon>
        <taxon>Spiralia</taxon>
        <taxon>Lophotrochozoa</taxon>
        <taxon>Mollusca</taxon>
        <taxon>Gastropoda</taxon>
        <taxon>Heterobranchia</taxon>
        <taxon>Euthyneura</taxon>
        <taxon>Panpulmonata</taxon>
        <taxon>Hygrophila</taxon>
        <taxon>Lymnaeoidea</taxon>
        <taxon>Lymnaeidae</taxon>
        <taxon>Lymnaea</taxon>
    </lineage>
</organism>
<feature type="region of interest" description="Disordered" evidence="3">
    <location>
        <begin position="123"/>
        <end position="142"/>
    </location>
</feature>
<feature type="coiled-coil region" evidence="2">
    <location>
        <begin position="182"/>
        <end position="215"/>
    </location>
</feature>